<name>A0A336MWK0_CULSO</name>
<evidence type="ECO:0000256" key="3">
    <source>
        <dbReference type="ARBA" id="ARBA00048707"/>
    </source>
</evidence>
<dbReference type="OMA" id="AIIAQCC"/>
<gene>
    <name evidence="5" type="primary">CSON007144</name>
    <name evidence="4" type="synonym">CSON006935</name>
</gene>
<dbReference type="EMBL" id="UFQT01002612">
    <property type="protein sequence ID" value="SSX33772.1"/>
    <property type="molecule type" value="Genomic_DNA"/>
</dbReference>
<dbReference type="InterPro" id="IPR002833">
    <property type="entry name" value="PTH2"/>
</dbReference>
<dbReference type="PANTHER" id="PTHR46194:SF1">
    <property type="entry name" value="PEPTIDYL-TRNA HYDROLASE PTRHD1-RELATED"/>
    <property type="match status" value="1"/>
</dbReference>
<evidence type="ECO:0000313" key="4">
    <source>
        <dbReference type="EMBL" id="SSX33772.1"/>
    </source>
</evidence>
<evidence type="ECO:0000256" key="2">
    <source>
        <dbReference type="ARBA" id="ARBA00022801"/>
    </source>
</evidence>
<dbReference type="Pfam" id="PF01981">
    <property type="entry name" value="PTH2"/>
    <property type="match status" value="1"/>
</dbReference>
<reference evidence="5" key="1">
    <citation type="submission" date="2018-07" db="EMBL/GenBank/DDBJ databases">
        <authorList>
            <person name="Quirk P.G."/>
            <person name="Krulwich T.A."/>
        </authorList>
    </citation>
    <scope>NUCLEOTIDE SEQUENCE</scope>
</reference>
<protein>
    <recommendedName>
        <fullName evidence="1">peptidyl-tRNA hydrolase</fullName>
        <ecNumber evidence="1">3.1.1.29</ecNumber>
    </recommendedName>
</protein>
<dbReference type="InterPro" id="IPR042237">
    <property type="entry name" value="PTRHD1"/>
</dbReference>
<dbReference type="EC" id="3.1.1.29" evidence="1"/>
<sequence>MSQLVQYIVVRGDLLKVQNWPLGALITQCCHAATAVNHLFRDDPVTVKYFEDLDRMHKVVLEAPDEAALSKLAATLTENDIKHKLWIEQPENYPTCLAIKPYEKENVQKYVKKFKLFK</sequence>
<evidence type="ECO:0000313" key="5">
    <source>
        <dbReference type="EMBL" id="SSX33941.1"/>
    </source>
</evidence>
<organism evidence="5">
    <name type="scientific">Culicoides sonorensis</name>
    <name type="common">Biting midge</name>
    <dbReference type="NCBI Taxonomy" id="179676"/>
    <lineage>
        <taxon>Eukaryota</taxon>
        <taxon>Metazoa</taxon>
        <taxon>Ecdysozoa</taxon>
        <taxon>Arthropoda</taxon>
        <taxon>Hexapoda</taxon>
        <taxon>Insecta</taxon>
        <taxon>Pterygota</taxon>
        <taxon>Neoptera</taxon>
        <taxon>Endopterygota</taxon>
        <taxon>Diptera</taxon>
        <taxon>Nematocera</taxon>
        <taxon>Chironomoidea</taxon>
        <taxon>Ceratopogonidae</taxon>
        <taxon>Ceratopogoninae</taxon>
        <taxon>Culicoides</taxon>
        <taxon>Monoculicoides</taxon>
    </lineage>
</organism>
<dbReference type="Gene3D" id="3.40.1490.10">
    <property type="entry name" value="Bit1"/>
    <property type="match status" value="1"/>
</dbReference>
<keyword evidence="2" id="KW-0378">Hydrolase</keyword>
<dbReference type="SUPFAM" id="SSF102462">
    <property type="entry name" value="Peptidyl-tRNA hydrolase II"/>
    <property type="match status" value="1"/>
</dbReference>
<accession>A0A336MWK0</accession>
<dbReference type="VEuPathDB" id="VectorBase:CSON006935"/>
<proteinExistence type="predicted"/>
<dbReference type="AlphaFoldDB" id="A0A336MWK0"/>
<dbReference type="EMBL" id="UFQT01002690">
    <property type="protein sequence ID" value="SSX33941.1"/>
    <property type="molecule type" value="Genomic_DNA"/>
</dbReference>
<dbReference type="InterPro" id="IPR023476">
    <property type="entry name" value="Pep_tRNA_hydro_II_dom_sf"/>
</dbReference>
<dbReference type="PANTHER" id="PTHR46194">
    <property type="entry name" value="PEPTIDYL-TRNA HYDROLASE PTRHD1-RELATED"/>
    <property type="match status" value="1"/>
</dbReference>
<evidence type="ECO:0000256" key="1">
    <source>
        <dbReference type="ARBA" id="ARBA00013260"/>
    </source>
</evidence>
<comment type="catalytic activity">
    <reaction evidence="3">
        <text>an N-acyl-L-alpha-aminoacyl-tRNA + H2O = an N-acyl-L-amino acid + a tRNA + H(+)</text>
        <dbReference type="Rhea" id="RHEA:54448"/>
        <dbReference type="Rhea" id="RHEA-COMP:10123"/>
        <dbReference type="Rhea" id="RHEA-COMP:13883"/>
        <dbReference type="ChEBI" id="CHEBI:15377"/>
        <dbReference type="ChEBI" id="CHEBI:15378"/>
        <dbReference type="ChEBI" id="CHEBI:59874"/>
        <dbReference type="ChEBI" id="CHEBI:78442"/>
        <dbReference type="ChEBI" id="CHEBI:138191"/>
        <dbReference type="EC" id="3.1.1.29"/>
    </reaction>
</comment>
<dbReference type="VEuPathDB" id="VectorBase:CSON007144"/>
<dbReference type="CDD" id="cd02429">
    <property type="entry name" value="PTH2_like"/>
    <property type="match status" value="1"/>
</dbReference>
<dbReference type="GO" id="GO:0004045">
    <property type="term" value="F:peptidyl-tRNA hydrolase activity"/>
    <property type="evidence" value="ECO:0007669"/>
    <property type="project" value="UniProtKB-EC"/>
</dbReference>